<evidence type="ECO:0000256" key="5">
    <source>
        <dbReference type="ARBA" id="ARBA00023054"/>
    </source>
</evidence>
<keyword evidence="6 9" id="KW-0472">Membrane</keyword>
<dbReference type="AlphaFoldDB" id="A0A4E0RKU0"/>
<keyword evidence="11" id="KW-1185">Reference proteome</keyword>
<dbReference type="Pfam" id="PF09787">
    <property type="entry name" value="Golgin_A5"/>
    <property type="match status" value="1"/>
</dbReference>
<dbReference type="InterPro" id="IPR019177">
    <property type="entry name" value="Golgin_subfamily_A_member_5"/>
</dbReference>
<feature type="compositionally biased region" description="Low complexity" evidence="8">
    <location>
        <begin position="190"/>
        <end position="205"/>
    </location>
</feature>
<feature type="coiled-coil region" evidence="7">
    <location>
        <begin position="409"/>
        <end position="443"/>
    </location>
</feature>
<accession>A0A4E0RKU0</accession>
<evidence type="ECO:0000256" key="2">
    <source>
        <dbReference type="ARBA" id="ARBA00022692"/>
    </source>
</evidence>
<feature type="transmembrane region" description="Helical" evidence="9">
    <location>
        <begin position="603"/>
        <end position="624"/>
    </location>
</feature>
<evidence type="ECO:0000256" key="6">
    <source>
        <dbReference type="ARBA" id="ARBA00023136"/>
    </source>
</evidence>
<dbReference type="GO" id="GO:0031985">
    <property type="term" value="C:Golgi cisterna"/>
    <property type="evidence" value="ECO:0007669"/>
    <property type="project" value="TreeGrafter"/>
</dbReference>
<evidence type="ECO:0000256" key="7">
    <source>
        <dbReference type="SAM" id="Coils"/>
    </source>
</evidence>
<protein>
    <submittedName>
        <fullName evidence="10">Golgin-84</fullName>
    </submittedName>
</protein>
<evidence type="ECO:0000256" key="9">
    <source>
        <dbReference type="SAM" id="Phobius"/>
    </source>
</evidence>
<keyword evidence="2 9" id="KW-0812">Transmembrane</keyword>
<keyword evidence="4" id="KW-0333">Golgi apparatus</keyword>
<feature type="coiled-coil region" evidence="7">
    <location>
        <begin position="39"/>
        <end position="87"/>
    </location>
</feature>
<reference evidence="10" key="1">
    <citation type="submission" date="2019-03" db="EMBL/GenBank/DDBJ databases">
        <title>Improved annotation for the trematode Fasciola hepatica.</title>
        <authorList>
            <person name="Choi Y.-J."/>
            <person name="Martin J."/>
            <person name="Mitreva M."/>
        </authorList>
    </citation>
    <scope>NUCLEOTIDE SEQUENCE [LARGE SCALE GENOMIC DNA]</scope>
</reference>
<evidence type="ECO:0000256" key="3">
    <source>
        <dbReference type="ARBA" id="ARBA00022989"/>
    </source>
</evidence>
<feature type="region of interest" description="Disordered" evidence="8">
    <location>
        <begin position="214"/>
        <end position="247"/>
    </location>
</feature>
<dbReference type="EMBL" id="JXXN02003526">
    <property type="protein sequence ID" value="THD21447.1"/>
    <property type="molecule type" value="Genomic_DNA"/>
</dbReference>
<organism evidence="10 11">
    <name type="scientific">Fasciola hepatica</name>
    <name type="common">Liver fluke</name>
    <dbReference type="NCBI Taxonomy" id="6192"/>
    <lineage>
        <taxon>Eukaryota</taxon>
        <taxon>Metazoa</taxon>
        <taxon>Spiralia</taxon>
        <taxon>Lophotrochozoa</taxon>
        <taxon>Platyhelminthes</taxon>
        <taxon>Trematoda</taxon>
        <taxon>Digenea</taxon>
        <taxon>Plagiorchiida</taxon>
        <taxon>Echinostomata</taxon>
        <taxon>Echinostomatoidea</taxon>
        <taxon>Fasciolidae</taxon>
        <taxon>Fasciola</taxon>
    </lineage>
</organism>
<comment type="caution">
    <text evidence="10">The sequence shown here is derived from an EMBL/GenBank/DDBJ whole genome shotgun (WGS) entry which is preliminary data.</text>
</comment>
<sequence length="631" mass="70985">MKEFSIDYTSRATVDQDVAQLKQQLTIAQADLLTARGQLESSRKHAEAVESSLQEARRQNEIAEKRAELAQKESSRLIKELAQYKEKAAHILTMKENMSWISEWANKAEHLLNTLDSSAAEAFNANRGRIPTSVFDNTASARSELPQVVKELDFSSPNWDQFAHDPNTSSSAQYLSESVPGFSTQKHAASKLGSSPKLSMSPLKSTNVSDIRVDGILGDSGHTAESPSLSESGHVGNEEAASSSGYETVDSVRLPSIGVENQSCRLISAREANTKHLTPVRTILAQETVTDTKLENKLLRSEVSSMSQEVSGLLKRNHKAVEENKELRGQLIASLRAEDANSMSPNETSDVDREMMESLRAECDMLREEVSRWRIEADHRELAMQELEVQMQSERESLRRDLGLAEQHAQRERQLREDADSELVQLKRQLREYENSMSRQKADWHAQLTASETELGRLRQTLARRHSSGTGHFLVDSSPTAELTRTDPEHVLSLESRLRQLTDNLLTKQDVLDSVLAQNHALKIRLERAHLDNESLASALSAPGDNQSDIYVRLPYQAGTYGCARLALHNSPIPRSVRPIPRFLDDMCIRLTNLLRRWPLARLLFFVYTAFLHLWLLWATLIYLPPTQPLS</sequence>
<dbReference type="PANTHER" id="PTHR13815">
    <property type="entry name" value="GOLGIN-84"/>
    <property type="match status" value="1"/>
</dbReference>
<comment type="subcellular location">
    <subcellularLocation>
        <location evidence="1">Golgi apparatus membrane</location>
        <topology evidence="1">Single-pass type IV membrane protein</topology>
    </subcellularLocation>
</comment>
<dbReference type="Proteomes" id="UP000230066">
    <property type="component" value="Unassembled WGS sequence"/>
</dbReference>
<keyword evidence="5 7" id="KW-0175">Coiled coil</keyword>
<gene>
    <name evidence="10" type="ORF">D915_007438</name>
</gene>
<name>A0A4E0RKU0_FASHE</name>
<keyword evidence="3 9" id="KW-1133">Transmembrane helix</keyword>
<dbReference type="GO" id="GO:0000301">
    <property type="term" value="P:retrograde transport, vesicle recycling within Golgi"/>
    <property type="evidence" value="ECO:0007669"/>
    <property type="project" value="TreeGrafter"/>
</dbReference>
<dbReference type="GO" id="GO:0007030">
    <property type="term" value="P:Golgi organization"/>
    <property type="evidence" value="ECO:0007669"/>
    <property type="project" value="InterPro"/>
</dbReference>
<feature type="region of interest" description="Disordered" evidence="8">
    <location>
        <begin position="186"/>
        <end position="205"/>
    </location>
</feature>
<dbReference type="PANTHER" id="PTHR13815:SF7">
    <property type="entry name" value="GOLGIN SUBFAMILY A MEMBER 5"/>
    <property type="match status" value="1"/>
</dbReference>
<dbReference type="GO" id="GO:0000139">
    <property type="term" value="C:Golgi membrane"/>
    <property type="evidence" value="ECO:0007669"/>
    <property type="project" value="UniProtKB-SubCell"/>
</dbReference>
<evidence type="ECO:0000256" key="4">
    <source>
        <dbReference type="ARBA" id="ARBA00023034"/>
    </source>
</evidence>
<evidence type="ECO:0000313" key="11">
    <source>
        <dbReference type="Proteomes" id="UP000230066"/>
    </source>
</evidence>
<proteinExistence type="predicted"/>
<evidence type="ECO:0000256" key="1">
    <source>
        <dbReference type="ARBA" id="ARBA00004409"/>
    </source>
</evidence>
<evidence type="ECO:0000313" key="10">
    <source>
        <dbReference type="EMBL" id="THD21447.1"/>
    </source>
</evidence>
<evidence type="ECO:0000256" key="8">
    <source>
        <dbReference type="SAM" id="MobiDB-lite"/>
    </source>
</evidence>